<evidence type="ECO:0000313" key="1">
    <source>
        <dbReference type="EMBL" id="GAF36867.1"/>
    </source>
</evidence>
<organism evidence="1 2">
    <name type="scientific">Lentilactobacillus farraginis DSM 18382 = JCM 14108</name>
    <dbReference type="NCBI Taxonomy" id="1423743"/>
    <lineage>
        <taxon>Bacteria</taxon>
        <taxon>Bacillati</taxon>
        <taxon>Bacillota</taxon>
        <taxon>Bacilli</taxon>
        <taxon>Lactobacillales</taxon>
        <taxon>Lactobacillaceae</taxon>
        <taxon>Lentilactobacillus</taxon>
    </lineage>
</organism>
<protein>
    <submittedName>
        <fullName evidence="1">Xylulose-5-phosphate phosphoketolase</fullName>
    </submittedName>
</protein>
<sequence length="49" mass="5640">MANSTESNQALKERETDYSSKEYFDLMTKYWRAATTSPLVNCISKTILC</sequence>
<dbReference type="EMBL" id="BAKI01000019">
    <property type="protein sequence ID" value="GAF36867.1"/>
    <property type="molecule type" value="Genomic_DNA"/>
</dbReference>
<evidence type="ECO:0000313" key="2">
    <source>
        <dbReference type="Proteomes" id="UP000019488"/>
    </source>
</evidence>
<reference evidence="1" key="1">
    <citation type="journal article" date="2014" name="Genome Announc.">
        <title>Draft Genome Sequences of Two Lactobacillus Strains, L. farraginis JCM 14108T and L. composti JCM 14202T, Isolated from Compost of Distilled Shochu Residue.</title>
        <authorList>
            <person name="Yuki M."/>
            <person name="Oshima K."/>
            <person name="Suda W."/>
            <person name="Kitahara M."/>
            <person name="Kitamura K."/>
            <person name="Iida T."/>
            <person name="Hattori M."/>
            <person name="Ohkuma M."/>
        </authorList>
    </citation>
    <scope>NUCLEOTIDE SEQUENCE [LARGE SCALE GENOMIC DNA]</scope>
    <source>
        <strain evidence="1">JCM 14108</strain>
    </source>
</reference>
<dbReference type="AlphaFoldDB" id="X0PIC8"/>
<gene>
    <name evidence="1" type="ORF">JCM14108_1858</name>
</gene>
<comment type="caution">
    <text evidence="1">The sequence shown here is derived from an EMBL/GenBank/DDBJ whole genome shotgun (WGS) entry which is preliminary data.</text>
</comment>
<dbReference type="Proteomes" id="UP000019488">
    <property type="component" value="Unassembled WGS sequence"/>
</dbReference>
<name>X0PIC8_9LACO</name>
<proteinExistence type="predicted"/>
<accession>X0PIC8</accession>